<proteinExistence type="predicted"/>
<dbReference type="PANTHER" id="PTHR43273">
    <property type="entry name" value="ANAEROBIC SULFATASE-MATURATING ENZYME HOMOLOG ASLB-RELATED"/>
    <property type="match status" value="1"/>
</dbReference>
<gene>
    <name evidence="7" type="primary">hxsB</name>
    <name evidence="7" type="ORF">LZC94_04185</name>
</gene>
<organism evidence="7 8">
    <name type="scientific">Pendulispora albinea</name>
    <dbReference type="NCBI Taxonomy" id="2741071"/>
    <lineage>
        <taxon>Bacteria</taxon>
        <taxon>Pseudomonadati</taxon>
        <taxon>Myxococcota</taxon>
        <taxon>Myxococcia</taxon>
        <taxon>Myxococcales</taxon>
        <taxon>Sorangiineae</taxon>
        <taxon>Pendulisporaceae</taxon>
        <taxon>Pendulispora</taxon>
    </lineage>
</organism>
<dbReference type="InterPro" id="IPR007197">
    <property type="entry name" value="rSAM"/>
</dbReference>
<evidence type="ECO:0000313" key="7">
    <source>
        <dbReference type="EMBL" id="WXB16480.1"/>
    </source>
</evidence>
<protein>
    <submittedName>
        <fullName evidence="7">His-Xaa-Ser system radical SAM maturase HxsB</fullName>
    </submittedName>
</protein>
<name>A0ABZ2M1M4_9BACT</name>
<comment type="cofactor">
    <cofactor evidence="1">
        <name>[4Fe-4S] cluster</name>
        <dbReference type="ChEBI" id="CHEBI:49883"/>
    </cofactor>
</comment>
<dbReference type="Gene3D" id="3.20.20.70">
    <property type="entry name" value="Aldolase class I"/>
    <property type="match status" value="1"/>
</dbReference>
<dbReference type="CDD" id="cd01335">
    <property type="entry name" value="Radical_SAM"/>
    <property type="match status" value="1"/>
</dbReference>
<keyword evidence="8" id="KW-1185">Reference proteome</keyword>
<dbReference type="RefSeq" id="WP_394826104.1">
    <property type="nucleotide sequence ID" value="NZ_CP089984.1"/>
</dbReference>
<evidence type="ECO:0000256" key="4">
    <source>
        <dbReference type="ARBA" id="ARBA00023004"/>
    </source>
</evidence>
<feature type="domain" description="Radical SAM core" evidence="6">
    <location>
        <begin position="95"/>
        <end position="328"/>
    </location>
</feature>
<dbReference type="SFLD" id="SFLDG01384">
    <property type="entry name" value="thioether_bond_formation_requi"/>
    <property type="match status" value="1"/>
</dbReference>
<dbReference type="InterPro" id="IPR013785">
    <property type="entry name" value="Aldolase_TIM"/>
</dbReference>
<dbReference type="InterPro" id="IPR024023">
    <property type="entry name" value="rSAM_paired_HxsB"/>
</dbReference>
<sequence length="486" mass="54449">MGPRFHGREHFAPKGGGGSYRLLPFRFGQLDLRRYVVMNDVGEHVVLAREELVAFARHQLSPASEVYRALKVRHFLFDADSECALDLLALKYRTRADRIADFTGLHIFVVTLRCDHSCHYCQVSRQTEDKSAFDMSREHAERALALTFRSPARSIKIEFQGGEPLLHFDLVRFIVERATALNEEHRRDLQFVIASNLARITDDMLAFCKQYGIHFSTSLDGPEAQHDAHRPLRGGKSHARVLEGIRRVRAALGHDAVSALMTTTPSSLGQVEAIVDEYVRQGFRSIFLRSLSPYGFAVRTSLVRKYGVDDWLDFYRRGLAYILELNRRGCAFQEEYTTILLQKLFSAQGSSYVDLQSPAGIGIGGIVYNYDGAVYASDEGRMLAEMGDGTFELGHLGSDTYEAMLTNDAFVGILQDTLLESSPMCSDCPFLACCGADPVFHQVTSGDPVGHKAFSAFCAKQMGVMRHLITLLEDDPEARRILMGWV</sequence>
<dbReference type="NCBIfam" id="TIGR03978">
    <property type="entry name" value="rSAM_paired_1"/>
    <property type="match status" value="1"/>
</dbReference>
<dbReference type="Pfam" id="PF04055">
    <property type="entry name" value="Radical_SAM"/>
    <property type="match status" value="1"/>
</dbReference>
<dbReference type="SFLD" id="SFLDG01386">
    <property type="entry name" value="main_SPASM_domain-containing"/>
    <property type="match status" value="1"/>
</dbReference>
<evidence type="ECO:0000256" key="2">
    <source>
        <dbReference type="ARBA" id="ARBA00022691"/>
    </source>
</evidence>
<dbReference type="SFLD" id="SFLDG01067">
    <property type="entry name" value="SPASM/twitch_domain_containing"/>
    <property type="match status" value="1"/>
</dbReference>
<dbReference type="PROSITE" id="PS51918">
    <property type="entry name" value="RADICAL_SAM"/>
    <property type="match status" value="1"/>
</dbReference>
<evidence type="ECO:0000259" key="6">
    <source>
        <dbReference type="PROSITE" id="PS51918"/>
    </source>
</evidence>
<evidence type="ECO:0000256" key="5">
    <source>
        <dbReference type="ARBA" id="ARBA00023014"/>
    </source>
</evidence>
<dbReference type="InterPro" id="IPR058240">
    <property type="entry name" value="rSAM_sf"/>
</dbReference>
<dbReference type="SMART" id="SM00729">
    <property type="entry name" value="Elp3"/>
    <property type="match status" value="1"/>
</dbReference>
<evidence type="ECO:0000256" key="3">
    <source>
        <dbReference type="ARBA" id="ARBA00022723"/>
    </source>
</evidence>
<dbReference type="PANTHER" id="PTHR43273:SF8">
    <property type="entry name" value="RADICAL SAM DOMAIN PROTEIN"/>
    <property type="match status" value="1"/>
</dbReference>
<accession>A0ABZ2M1M4</accession>
<dbReference type="InterPro" id="IPR006638">
    <property type="entry name" value="Elp3/MiaA/NifB-like_rSAM"/>
</dbReference>
<keyword evidence="5" id="KW-0411">Iron-sulfur</keyword>
<evidence type="ECO:0000313" key="8">
    <source>
        <dbReference type="Proteomes" id="UP001370348"/>
    </source>
</evidence>
<keyword evidence="3" id="KW-0479">Metal-binding</keyword>
<keyword evidence="2" id="KW-0949">S-adenosyl-L-methionine</keyword>
<dbReference type="InterPro" id="IPR023867">
    <property type="entry name" value="Sulphatase_maturase_rSAM"/>
</dbReference>
<reference evidence="7 8" key="1">
    <citation type="submission" date="2021-12" db="EMBL/GenBank/DDBJ databases">
        <title>Discovery of the Pendulisporaceae a myxobacterial family with distinct sporulation behavior and unique specialized metabolism.</title>
        <authorList>
            <person name="Garcia R."/>
            <person name="Popoff A."/>
            <person name="Bader C.D."/>
            <person name="Loehr J."/>
            <person name="Walesch S."/>
            <person name="Walt C."/>
            <person name="Boldt J."/>
            <person name="Bunk B."/>
            <person name="Haeckl F.J.F.P.J."/>
            <person name="Gunesch A.P."/>
            <person name="Birkelbach J."/>
            <person name="Nuebel U."/>
            <person name="Pietschmann T."/>
            <person name="Bach T."/>
            <person name="Mueller R."/>
        </authorList>
    </citation>
    <scope>NUCLEOTIDE SEQUENCE [LARGE SCALE GENOMIC DNA]</scope>
    <source>
        <strain evidence="7 8">MSr11954</strain>
    </source>
</reference>
<dbReference type="Proteomes" id="UP001370348">
    <property type="component" value="Chromosome"/>
</dbReference>
<dbReference type="EMBL" id="CP089984">
    <property type="protein sequence ID" value="WXB16480.1"/>
    <property type="molecule type" value="Genomic_DNA"/>
</dbReference>
<dbReference type="SFLD" id="SFLDS00029">
    <property type="entry name" value="Radical_SAM"/>
    <property type="match status" value="1"/>
</dbReference>
<keyword evidence="4" id="KW-0408">Iron</keyword>
<evidence type="ECO:0000256" key="1">
    <source>
        <dbReference type="ARBA" id="ARBA00001966"/>
    </source>
</evidence>
<dbReference type="SUPFAM" id="SSF102114">
    <property type="entry name" value="Radical SAM enzymes"/>
    <property type="match status" value="1"/>
</dbReference>